<protein>
    <submittedName>
        <fullName evidence="2">Uncharacterized protein</fullName>
    </submittedName>
</protein>
<proteinExistence type="predicted"/>
<organism evidence="2 3">
    <name type="scientific">Rhynchosporium agropyri</name>
    <dbReference type="NCBI Taxonomy" id="914238"/>
    <lineage>
        <taxon>Eukaryota</taxon>
        <taxon>Fungi</taxon>
        <taxon>Dikarya</taxon>
        <taxon>Ascomycota</taxon>
        <taxon>Pezizomycotina</taxon>
        <taxon>Leotiomycetes</taxon>
        <taxon>Helotiales</taxon>
        <taxon>Ploettnerulaceae</taxon>
        <taxon>Rhynchosporium</taxon>
    </lineage>
</organism>
<keyword evidence="1" id="KW-0472">Membrane</keyword>
<keyword evidence="1" id="KW-1133">Transmembrane helix</keyword>
<evidence type="ECO:0000313" key="3">
    <source>
        <dbReference type="Proteomes" id="UP000178912"/>
    </source>
</evidence>
<dbReference type="Proteomes" id="UP000178912">
    <property type="component" value="Unassembled WGS sequence"/>
</dbReference>
<feature type="transmembrane region" description="Helical" evidence="1">
    <location>
        <begin position="65"/>
        <end position="86"/>
    </location>
</feature>
<name>A0A1E1KKB9_9HELO</name>
<reference evidence="3" key="1">
    <citation type="submission" date="2016-03" db="EMBL/GenBank/DDBJ databases">
        <authorList>
            <person name="Guldener U."/>
        </authorList>
    </citation>
    <scope>NUCLEOTIDE SEQUENCE [LARGE SCALE GENOMIC DNA]</scope>
    <source>
        <strain evidence="3">04CH-RAC-A.6.1</strain>
    </source>
</reference>
<dbReference type="EMBL" id="FJUX01000031">
    <property type="protein sequence ID" value="CZS97264.1"/>
    <property type="molecule type" value="Genomic_DNA"/>
</dbReference>
<accession>A0A1E1KKB9</accession>
<keyword evidence="1" id="KW-0812">Transmembrane</keyword>
<evidence type="ECO:0000256" key="1">
    <source>
        <dbReference type="SAM" id="Phobius"/>
    </source>
</evidence>
<gene>
    <name evidence="2" type="ORF">RAG0_06424</name>
</gene>
<dbReference type="AlphaFoldDB" id="A0A1E1KKB9"/>
<sequence>MHQYFYEYTQRAARELMAITPRENDRSAFWGFHLLWQAHAYLPMYCLSRSDHRWEQKQGTVSWKFWLLNAALLLLPHIHWCVYRVVLFQCKKLHSFVRIISSMCPVRGLTNSNSHGRRLQDKGCFHRTDLFASVPLNMSTVNLRSNHMVSPSADSYIGTFGRRTTPIRDSVTATEGVKREVLLSKQQLLSNSFHFRDSHMPQDPDQRLISFCRCPRIRKCSVYMQRLMGYAIPLSPYRIK</sequence>
<evidence type="ECO:0000313" key="2">
    <source>
        <dbReference type="EMBL" id="CZS97264.1"/>
    </source>
</evidence>
<keyword evidence="3" id="KW-1185">Reference proteome</keyword>